<evidence type="ECO:0000256" key="1">
    <source>
        <dbReference type="ARBA" id="ARBA00004651"/>
    </source>
</evidence>
<keyword evidence="3 6" id="KW-0812">Transmembrane</keyword>
<feature type="transmembrane region" description="Helical" evidence="6">
    <location>
        <begin position="148"/>
        <end position="172"/>
    </location>
</feature>
<comment type="similarity">
    <text evidence="6">Belongs to the ABC-4 integral membrane protein family.</text>
</comment>
<evidence type="ECO:0000256" key="3">
    <source>
        <dbReference type="ARBA" id="ARBA00022692"/>
    </source>
</evidence>
<evidence type="ECO:0000256" key="6">
    <source>
        <dbReference type="PIRNR" id="PIRNR018968"/>
    </source>
</evidence>
<sequence>MLLKLAITGIKQRFRDYVVLLMGLIISSGIFYIFASLAINTDFIKANSGISIAAQVFMFGMVLLLIITMVYVSYANTFLLSMRQHDYGLFMMLGAKKQNIGVLMVLETILLGGVASIIGIILGIGVSSVLSQFLFNQLGVTIHHFSPIYGPAMIDTLTVYVVLFALAAVLNLSKLMRTPVLKLLHVEDEATNVRVRPVLQALAAVLGIACLAIGYYAMAQIMTLQLTAIPIALVTITLGTYLLFSAIIGGVLTAIRKSRFAAKRLRTFTLAQINFRVRGYTRILTVVSLLFAMALGAISVGAGFQRQIPTMVASISSYTISIKDETPNEAKLAKQLHVKWQKSYQQTIQGDTAYYNEAAFAKQPFPMLANPAAKNDGRVKQFSLPEFKKKAIISSDFLALSPTSNHIRFLNNSDFNNLKGQKHQLTIIRVHSNVQDRKVLEKITASQQRRFHEPFFNLGGGYSGFVLFNNLFGGLEFMGFFLGIAFLAMLASCLMFKILSGANKDVVRYNMLNRIGVSQRLMKQAIWQEVGTLFIIPGVLGIIDVLFGLQMFKPLLYNPYEIVGWTILGFCMLYGLYAWLTISLYRRLVVPPMQLSK</sequence>
<feature type="transmembrane region" description="Helical" evidence="6">
    <location>
        <begin position="100"/>
        <end position="128"/>
    </location>
</feature>
<accession>A0A0R2LAH6</accession>
<evidence type="ECO:0000313" key="8">
    <source>
        <dbReference type="EMBL" id="GEK28233.1"/>
    </source>
</evidence>
<protein>
    <submittedName>
        <fullName evidence="8">ABC transporter permease</fullName>
    </submittedName>
</protein>
<dbReference type="PATRIC" id="fig|348151.3.peg.1973"/>
<dbReference type="STRING" id="348151.IV55_GL001920"/>
<evidence type="ECO:0000256" key="5">
    <source>
        <dbReference type="ARBA" id="ARBA00023136"/>
    </source>
</evidence>
<feature type="domain" description="ABC3 transporter permease C-terminal" evidence="7">
    <location>
        <begin position="59"/>
        <end position="179"/>
    </location>
</feature>
<reference evidence="8 11" key="2">
    <citation type="submission" date="2019-07" db="EMBL/GenBank/DDBJ databases">
        <title>Whole genome shotgun sequence of Lactobacillus siliginis NBRC 101315.</title>
        <authorList>
            <person name="Hosoyama A."/>
            <person name="Uohara A."/>
            <person name="Ohji S."/>
            <person name="Ichikawa N."/>
        </authorList>
    </citation>
    <scope>NUCLEOTIDE SEQUENCE [LARGE SCALE GENOMIC DNA]</scope>
    <source>
        <strain evidence="8 11">NBRC 101315</strain>
    </source>
</reference>
<dbReference type="InterPro" id="IPR003838">
    <property type="entry name" value="ABC3_permease_C"/>
</dbReference>
<feature type="transmembrane region" description="Helical" evidence="6">
    <location>
        <begin position="562"/>
        <end position="585"/>
    </location>
</feature>
<dbReference type="EMBL" id="JQCB01000008">
    <property type="protein sequence ID" value="KRN95460.1"/>
    <property type="molecule type" value="Genomic_DNA"/>
</dbReference>
<evidence type="ECO:0000313" key="9">
    <source>
        <dbReference type="EMBL" id="KRN95460.1"/>
    </source>
</evidence>
<dbReference type="GO" id="GO:0055085">
    <property type="term" value="P:transmembrane transport"/>
    <property type="evidence" value="ECO:0007669"/>
    <property type="project" value="UniProtKB-UniRule"/>
</dbReference>
<dbReference type="Proteomes" id="UP000051139">
    <property type="component" value="Unassembled WGS sequence"/>
</dbReference>
<organism evidence="9 10">
    <name type="scientific">Furfurilactobacillus siliginis</name>
    <dbReference type="NCBI Taxonomy" id="348151"/>
    <lineage>
        <taxon>Bacteria</taxon>
        <taxon>Bacillati</taxon>
        <taxon>Bacillota</taxon>
        <taxon>Bacilli</taxon>
        <taxon>Lactobacillales</taxon>
        <taxon>Lactobacillaceae</taxon>
        <taxon>Furfurilactobacillus</taxon>
    </lineage>
</organism>
<dbReference type="InterPro" id="IPR027022">
    <property type="entry name" value="ABC_permease_BceB-typ"/>
</dbReference>
<gene>
    <name evidence="9" type="ORF">IV55_GL001920</name>
    <name evidence="8" type="ORF">LSI01_05440</name>
</gene>
<feature type="transmembrane region" description="Helical" evidence="6">
    <location>
        <begin position="52"/>
        <end position="79"/>
    </location>
</feature>
<feature type="transmembrane region" description="Helical" evidence="6">
    <location>
        <begin position="198"/>
        <end position="217"/>
    </location>
</feature>
<evidence type="ECO:0000313" key="11">
    <source>
        <dbReference type="Proteomes" id="UP000321429"/>
    </source>
</evidence>
<feature type="transmembrane region" description="Helical" evidence="6">
    <location>
        <begin position="283"/>
        <end position="304"/>
    </location>
</feature>
<reference evidence="9 10" key="1">
    <citation type="journal article" date="2015" name="Genome Announc.">
        <title>Expanding the biotechnology potential of lactobacilli through comparative genomics of 213 strains and associated genera.</title>
        <authorList>
            <person name="Sun Z."/>
            <person name="Harris H.M."/>
            <person name="McCann A."/>
            <person name="Guo C."/>
            <person name="Argimon S."/>
            <person name="Zhang W."/>
            <person name="Yang X."/>
            <person name="Jeffery I.B."/>
            <person name="Cooney J.C."/>
            <person name="Kagawa T.F."/>
            <person name="Liu W."/>
            <person name="Song Y."/>
            <person name="Salvetti E."/>
            <person name="Wrobel A."/>
            <person name="Rasinkangas P."/>
            <person name="Parkhill J."/>
            <person name="Rea M.C."/>
            <person name="O'Sullivan O."/>
            <person name="Ritari J."/>
            <person name="Douillard F.P."/>
            <person name="Paul Ross R."/>
            <person name="Yang R."/>
            <person name="Briner A.E."/>
            <person name="Felis G.E."/>
            <person name="de Vos W.M."/>
            <person name="Barrangou R."/>
            <person name="Klaenhammer T.R."/>
            <person name="Caufield P.W."/>
            <person name="Cui Y."/>
            <person name="Zhang H."/>
            <person name="O'Toole P.W."/>
        </authorList>
    </citation>
    <scope>NUCLEOTIDE SEQUENCE [LARGE SCALE GENOMIC DNA]</scope>
    <source>
        <strain evidence="9 10">DSM 22696</strain>
    </source>
</reference>
<dbReference type="PIRSF" id="PIRSF018968">
    <property type="entry name" value="ABC_permease_BceB"/>
    <property type="match status" value="1"/>
</dbReference>
<keyword evidence="10" id="KW-1185">Reference proteome</keyword>
<dbReference type="AlphaFoldDB" id="A0A0R2LAH6"/>
<dbReference type="PANTHER" id="PTHR46795:SF3">
    <property type="entry name" value="ABC TRANSPORTER PERMEASE"/>
    <property type="match status" value="1"/>
</dbReference>
<evidence type="ECO:0000313" key="10">
    <source>
        <dbReference type="Proteomes" id="UP000051139"/>
    </source>
</evidence>
<dbReference type="OrthoDB" id="1705903at2"/>
<feature type="transmembrane region" description="Helical" evidence="6">
    <location>
        <begin position="17"/>
        <end position="40"/>
    </location>
</feature>
<feature type="transmembrane region" description="Helical" evidence="6">
    <location>
        <begin position="477"/>
        <end position="499"/>
    </location>
</feature>
<keyword evidence="6" id="KW-0813">Transport</keyword>
<evidence type="ECO:0000256" key="2">
    <source>
        <dbReference type="ARBA" id="ARBA00022475"/>
    </source>
</evidence>
<dbReference type="EMBL" id="BJUD01000006">
    <property type="protein sequence ID" value="GEK28233.1"/>
    <property type="molecule type" value="Genomic_DNA"/>
</dbReference>
<evidence type="ECO:0000259" key="7">
    <source>
        <dbReference type="Pfam" id="PF02687"/>
    </source>
</evidence>
<dbReference type="Pfam" id="PF02687">
    <property type="entry name" value="FtsX"/>
    <property type="match status" value="1"/>
</dbReference>
<feature type="transmembrane region" description="Helical" evidence="6">
    <location>
        <begin position="229"/>
        <end position="255"/>
    </location>
</feature>
<name>A0A0R2LAH6_9LACO</name>
<dbReference type="GO" id="GO:0005886">
    <property type="term" value="C:plasma membrane"/>
    <property type="evidence" value="ECO:0007669"/>
    <property type="project" value="UniProtKB-SubCell"/>
</dbReference>
<proteinExistence type="inferred from homology"/>
<keyword evidence="5 6" id="KW-0472">Membrane</keyword>
<dbReference type="InterPro" id="IPR052536">
    <property type="entry name" value="ABC-4_Integral_Memb_Prot"/>
</dbReference>
<comment type="subcellular location">
    <subcellularLocation>
        <location evidence="1 6">Cell membrane</location>
        <topology evidence="1 6">Multi-pass membrane protein</topology>
    </subcellularLocation>
</comment>
<evidence type="ECO:0000256" key="4">
    <source>
        <dbReference type="ARBA" id="ARBA00022989"/>
    </source>
</evidence>
<dbReference type="Proteomes" id="UP000321429">
    <property type="component" value="Unassembled WGS sequence"/>
</dbReference>
<comment type="caution">
    <text evidence="9">The sequence shown here is derived from an EMBL/GenBank/DDBJ whole genome shotgun (WGS) entry which is preliminary data.</text>
</comment>
<dbReference type="RefSeq" id="WP_057810621.1">
    <property type="nucleotide sequence ID" value="NZ_BJUD01000006.1"/>
</dbReference>
<feature type="transmembrane region" description="Helical" evidence="6">
    <location>
        <begin position="530"/>
        <end position="550"/>
    </location>
</feature>
<keyword evidence="2 6" id="KW-1003">Cell membrane</keyword>
<dbReference type="PANTHER" id="PTHR46795">
    <property type="entry name" value="ABC TRANSPORTER PERMEASE-RELATED-RELATED"/>
    <property type="match status" value="1"/>
</dbReference>
<keyword evidence="4 6" id="KW-1133">Transmembrane helix</keyword>